<protein>
    <recommendedName>
        <fullName evidence="2">RelB/StbD replicon stabilization protein (Antitoxin to RelE/StbE)</fullName>
    </recommendedName>
</protein>
<gene>
    <name evidence="1" type="ORF">MNB_SM-7-78</name>
</gene>
<evidence type="ECO:0000313" key="1">
    <source>
        <dbReference type="EMBL" id="SFV59344.1"/>
    </source>
</evidence>
<proteinExistence type="predicted"/>
<evidence type="ECO:0008006" key="2">
    <source>
        <dbReference type="Google" id="ProtNLM"/>
    </source>
</evidence>
<name>A0A1W1C0R8_9ZZZZ</name>
<dbReference type="AlphaFoldDB" id="A0A1W1C0R8"/>
<reference evidence="1" key="1">
    <citation type="submission" date="2016-10" db="EMBL/GenBank/DDBJ databases">
        <authorList>
            <person name="de Groot N.N."/>
        </authorList>
    </citation>
    <scope>NUCLEOTIDE SEQUENCE</scope>
</reference>
<accession>A0A1W1C0R8</accession>
<organism evidence="1">
    <name type="scientific">hydrothermal vent metagenome</name>
    <dbReference type="NCBI Taxonomy" id="652676"/>
    <lineage>
        <taxon>unclassified sequences</taxon>
        <taxon>metagenomes</taxon>
        <taxon>ecological metagenomes</taxon>
    </lineage>
</organism>
<dbReference type="EMBL" id="FPHB01000046">
    <property type="protein sequence ID" value="SFV59344.1"/>
    <property type="molecule type" value="Genomic_DNA"/>
</dbReference>
<sequence length="76" mass="8939">MQVTLNIQDELYKELIDAGIDMQSKFDEYLKSVMAKKQFEENRAYFQEALDEVESGKVKLLSHAEVWQEIEKHTSN</sequence>